<dbReference type="EMBL" id="CAVNYO010000453">
    <property type="protein sequence ID" value="CAK5282381.1"/>
    <property type="molecule type" value="Genomic_DNA"/>
</dbReference>
<dbReference type="Proteomes" id="UP001295794">
    <property type="component" value="Unassembled WGS sequence"/>
</dbReference>
<feature type="chain" id="PRO_5042232426" description="Protein kinase domain-containing protein" evidence="1">
    <location>
        <begin position="28"/>
        <end position="622"/>
    </location>
</feature>
<feature type="non-terminal residue" evidence="2">
    <location>
        <position position="622"/>
    </location>
</feature>
<sequence length="622" mass="68880">TLTILESAMLASLSLTMTTLKLYVADSSDPMAEAVAVKIQTGDDITDLKKLILAQWGPRGLGLAAVDIRLWKPKRKIPLVHCTRVLEEYRLNLGVIATALFVTDDVNLLGPRASPNNEINVIVEIMPPWQLPIGPPLDEPDEERDTIGAMNSRSRNLFKNAIGAKSPSQSAKSSNYRAFQRGDYPIYDGRYHPDHDISTMAPPIHLYNPAFAHFMDDVANSALEVPNKVVLATADLMRKASAIYEDENTRRSKIRPALKNAISYGITQLVSDDRTTPNSGVLWTMCGTDGSLGDTVALLIEEENSELGEGGCDASIQASFSMLRYWAQRNNDAVRERCCCPTFLIALAGPWLAVLGAVITDKCIVQRLTDFIWLGNGAVLNDSRQCLRVARILHSLTRSLGHLHRYYAALTPSNNPEPSRFFPSPTTFLYCGAPVHFDYLEALERDSVCVTFRCCTHEDLPRSVVVKFAQTYCPEAHELLAKKGLAPQLLYCGPVDPSQDAPSYQPLKMIVMEYIDGKTVAQLQGRVPPEDCQQQLTHMLSLLHNDGYVFGDLRWPNVMVVGKDVKLIDFDWAGKEGDATYPIHLANNIVWPPGATAMGKIEKEHDIHMLKSMIDSCTQLTG</sequence>
<keyword evidence="3" id="KW-1185">Reference proteome</keyword>
<accession>A0AAD2HUI7</accession>
<dbReference type="AlphaFoldDB" id="A0AAD2HUI7"/>
<organism evidence="2 3">
    <name type="scientific">Mycena citricolor</name>
    <dbReference type="NCBI Taxonomy" id="2018698"/>
    <lineage>
        <taxon>Eukaryota</taxon>
        <taxon>Fungi</taxon>
        <taxon>Dikarya</taxon>
        <taxon>Basidiomycota</taxon>
        <taxon>Agaricomycotina</taxon>
        <taxon>Agaricomycetes</taxon>
        <taxon>Agaricomycetidae</taxon>
        <taxon>Agaricales</taxon>
        <taxon>Marasmiineae</taxon>
        <taxon>Mycenaceae</taxon>
        <taxon>Mycena</taxon>
    </lineage>
</organism>
<comment type="caution">
    <text evidence="2">The sequence shown here is derived from an EMBL/GenBank/DDBJ whole genome shotgun (WGS) entry which is preliminary data.</text>
</comment>
<dbReference type="Gene3D" id="1.10.510.10">
    <property type="entry name" value="Transferase(Phosphotransferase) domain 1"/>
    <property type="match status" value="1"/>
</dbReference>
<gene>
    <name evidence="2" type="ORF">MYCIT1_LOCUS34086</name>
</gene>
<feature type="signal peptide" evidence="1">
    <location>
        <begin position="1"/>
        <end position="27"/>
    </location>
</feature>
<dbReference type="SUPFAM" id="SSF56112">
    <property type="entry name" value="Protein kinase-like (PK-like)"/>
    <property type="match status" value="1"/>
</dbReference>
<dbReference type="InterPro" id="IPR011009">
    <property type="entry name" value="Kinase-like_dom_sf"/>
</dbReference>
<evidence type="ECO:0000313" key="2">
    <source>
        <dbReference type="EMBL" id="CAK5282381.1"/>
    </source>
</evidence>
<reference evidence="2" key="1">
    <citation type="submission" date="2023-11" db="EMBL/GenBank/DDBJ databases">
        <authorList>
            <person name="De Vega J J."/>
            <person name="De Vega J J."/>
        </authorList>
    </citation>
    <scope>NUCLEOTIDE SEQUENCE</scope>
</reference>
<protein>
    <recommendedName>
        <fullName evidence="4">Protein kinase domain-containing protein</fullName>
    </recommendedName>
</protein>
<evidence type="ECO:0008006" key="4">
    <source>
        <dbReference type="Google" id="ProtNLM"/>
    </source>
</evidence>
<name>A0AAD2HUI7_9AGAR</name>
<evidence type="ECO:0000256" key="1">
    <source>
        <dbReference type="SAM" id="SignalP"/>
    </source>
</evidence>
<proteinExistence type="predicted"/>
<evidence type="ECO:0000313" key="3">
    <source>
        <dbReference type="Proteomes" id="UP001295794"/>
    </source>
</evidence>
<keyword evidence="1" id="KW-0732">Signal</keyword>